<name>A0A1H1XA41_9FLAO</name>
<dbReference type="Proteomes" id="UP000198963">
    <property type="component" value="Chromosome I"/>
</dbReference>
<keyword evidence="2" id="KW-1185">Reference proteome</keyword>
<gene>
    <name evidence="1" type="ORF">SAMN04489797_3133</name>
</gene>
<proteinExistence type="predicted"/>
<accession>A0A1H1XA41</accession>
<evidence type="ECO:0000313" key="1">
    <source>
        <dbReference type="EMBL" id="SDT05556.1"/>
    </source>
</evidence>
<dbReference type="STRING" id="1249933.SAMN04489797_3133"/>
<dbReference type="EMBL" id="LT629774">
    <property type="protein sequence ID" value="SDT05556.1"/>
    <property type="molecule type" value="Genomic_DNA"/>
</dbReference>
<sequence>MRKFLIIAFLTLTQISCAQKSEKSENTNADDKIEVEYASNHTLSLVNLIATPGKYHEKKIQIIGYVNVEFEGNGIYLHKDDYDHGIYSNGFWISIDKNIRQQIADEKMNKSYVLLEGTFNMNQRGHMGLWSGEIENITRIIKWN</sequence>
<protein>
    <submittedName>
        <fullName evidence="1">Uncharacterized protein</fullName>
    </submittedName>
</protein>
<evidence type="ECO:0000313" key="2">
    <source>
        <dbReference type="Proteomes" id="UP000198963"/>
    </source>
</evidence>
<organism evidence="1 2">
    <name type="scientific">Winogradskyella sediminis</name>
    <dbReference type="NCBI Taxonomy" id="1382466"/>
    <lineage>
        <taxon>Bacteria</taxon>
        <taxon>Pseudomonadati</taxon>
        <taxon>Bacteroidota</taxon>
        <taxon>Flavobacteriia</taxon>
        <taxon>Flavobacteriales</taxon>
        <taxon>Flavobacteriaceae</taxon>
        <taxon>Winogradskyella</taxon>
    </lineage>
</organism>
<reference evidence="1 2" key="1">
    <citation type="submission" date="2016-10" db="EMBL/GenBank/DDBJ databases">
        <authorList>
            <person name="Varghese N."/>
            <person name="Submissions S."/>
        </authorList>
    </citation>
    <scope>NUCLEOTIDE SEQUENCE [LARGE SCALE GENOMIC DNA]</scope>
    <source>
        <strain evidence="1 2">RHA_55</strain>
    </source>
</reference>
<dbReference type="AlphaFoldDB" id="A0A1H1XA41"/>